<dbReference type="EMBL" id="DUFJ01000109">
    <property type="protein sequence ID" value="HIH33574.1"/>
    <property type="molecule type" value="Genomic_DNA"/>
</dbReference>
<accession>A0A7J4KV55</accession>
<dbReference type="Proteomes" id="UP000527315">
    <property type="component" value="Unassembled WGS sequence"/>
</dbReference>
<evidence type="ECO:0000313" key="1">
    <source>
        <dbReference type="EMBL" id="HIH33574.1"/>
    </source>
</evidence>
<dbReference type="AlphaFoldDB" id="A0A7J4KV55"/>
<proteinExistence type="predicted"/>
<protein>
    <submittedName>
        <fullName evidence="1">Uncharacterized protein</fullName>
    </submittedName>
</protein>
<organism evidence="1 2">
    <name type="scientific">Candidatus Iainarchaeum sp</name>
    <dbReference type="NCBI Taxonomy" id="3101447"/>
    <lineage>
        <taxon>Archaea</taxon>
        <taxon>Candidatus Iainarchaeota</taxon>
        <taxon>Candidatus Iainarchaeia</taxon>
        <taxon>Candidatus Iainarchaeales</taxon>
        <taxon>Candidatus Iainarchaeaceae</taxon>
        <taxon>Candidatus Iainarchaeum</taxon>
    </lineage>
</organism>
<evidence type="ECO:0000313" key="2">
    <source>
        <dbReference type="Proteomes" id="UP000527315"/>
    </source>
</evidence>
<comment type="caution">
    <text evidence="1">The sequence shown here is derived from an EMBL/GenBank/DDBJ whole genome shotgun (WGS) entry which is preliminary data.</text>
</comment>
<name>A0A7J4KV55_9ARCH</name>
<reference evidence="2" key="1">
    <citation type="journal article" date="2020" name="bioRxiv">
        <title>A rank-normalized archaeal taxonomy based on genome phylogeny resolves widespread incomplete and uneven classifications.</title>
        <authorList>
            <person name="Rinke C."/>
            <person name="Chuvochina M."/>
            <person name="Mussig A.J."/>
            <person name="Chaumeil P.-A."/>
            <person name="Waite D.W."/>
            <person name="Whitman W.B."/>
            <person name="Parks D.H."/>
            <person name="Hugenholtz P."/>
        </authorList>
    </citation>
    <scope>NUCLEOTIDE SEQUENCE [LARGE SCALE GENOMIC DNA]</scope>
</reference>
<sequence length="133" mass="15545">MKASADRVEEITNRAVLLIPRETKKFLENAESFRNRLLLASREFSLLFSKAGIEDALKSSMVRALASEIINKAGVKSFFRTPIYNKIKLSVRAEIIKYIESNSEVRRRFEKAAERRQFGFFARVKKHFFRRGR</sequence>
<gene>
    <name evidence="1" type="ORF">HA227_04980</name>
</gene>